<dbReference type="PANTHER" id="PTHR46394">
    <property type="entry name" value="ANNEXIN"/>
    <property type="match status" value="1"/>
</dbReference>
<gene>
    <name evidence="4" type="ORF">DFP95_105102</name>
</gene>
<feature type="active site" description="Proton acceptor" evidence="2">
    <location>
        <position position="196"/>
    </location>
</feature>
<feature type="short sequence motif" description="GXGXXG" evidence="2">
    <location>
        <begin position="12"/>
        <end position="17"/>
    </location>
</feature>
<dbReference type="InterPro" id="IPR052580">
    <property type="entry name" value="Lipid_Hydrolase"/>
</dbReference>
<name>A0A3D9IIQ1_9BACL</name>
<sequence length="319" mass="35009">MQTTPVNAVFEGGGVKGISLTGAVRAAERCGIVFNRIAGTSSGSIVAALLAAGYSAMEMRELIEKTPFRKLLKRNPVFDTKFIGPAARLLLRKGLYSGDAVEQWIDGLLGAKGIRNFADLPVGKLRIVASDITNGRLLVLPNDITQYGIDPGELPVSRAIRMSTSIPYFFDPVILKQPLKNRKKNDVKTISSYIVDGGLLSNFPLWLFEDDVQAGTPIPVIGFQMVGRTEAQPHSIVGPITMFQAMFDTMLSAHDERYIEKHNLIRTIKIPSLGVSSTQFNLSPQLSNDLYESGLSAGEKFFQSWDRKQGKLKVSFSTR</sequence>
<feature type="short sequence motif" description="GXSXG" evidence="2">
    <location>
        <begin position="39"/>
        <end position="43"/>
    </location>
</feature>
<evidence type="ECO:0000256" key="1">
    <source>
        <dbReference type="ARBA" id="ARBA00023098"/>
    </source>
</evidence>
<dbReference type="RefSeq" id="WP_115992709.1">
    <property type="nucleotide sequence ID" value="NZ_QRDY01000005.1"/>
</dbReference>
<comment type="caution">
    <text evidence="4">The sequence shown here is derived from an EMBL/GenBank/DDBJ whole genome shotgun (WGS) entry which is preliminary data.</text>
</comment>
<keyword evidence="2" id="KW-0378">Hydrolase</keyword>
<dbReference type="GO" id="GO:0016787">
    <property type="term" value="F:hydrolase activity"/>
    <property type="evidence" value="ECO:0007669"/>
    <property type="project" value="UniProtKB-UniRule"/>
</dbReference>
<accession>A0A3D9IIQ1</accession>
<evidence type="ECO:0000259" key="3">
    <source>
        <dbReference type="PROSITE" id="PS51635"/>
    </source>
</evidence>
<protein>
    <submittedName>
        <fullName evidence="4">NTE family protein</fullName>
    </submittedName>
</protein>
<dbReference type="Pfam" id="PF01734">
    <property type="entry name" value="Patatin"/>
    <property type="match status" value="1"/>
</dbReference>
<dbReference type="OrthoDB" id="9770965at2"/>
<keyword evidence="1 2" id="KW-0443">Lipid metabolism</keyword>
<dbReference type="PROSITE" id="PS51635">
    <property type="entry name" value="PNPLA"/>
    <property type="match status" value="1"/>
</dbReference>
<dbReference type="InterPro" id="IPR016035">
    <property type="entry name" value="Acyl_Trfase/lysoPLipase"/>
</dbReference>
<evidence type="ECO:0000313" key="4">
    <source>
        <dbReference type="EMBL" id="RED61674.1"/>
    </source>
</evidence>
<proteinExistence type="predicted"/>
<dbReference type="EMBL" id="QRDY01000005">
    <property type="protein sequence ID" value="RED61674.1"/>
    <property type="molecule type" value="Genomic_DNA"/>
</dbReference>
<keyword evidence="2" id="KW-0442">Lipid degradation</keyword>
<evidence type="ECO:0000256" key="2">
    <source>
        <dbReference type="PROSITE-ProRule" id="PRU01161"/>
    </source>
</evidence>
<dbReference type="AlphaFoldDB" id="A0A3D9IIQ1"/>
<organism evidence="4 5">
    <name type="scientific">Cohnella lupini</name>
    <dbReference type="NCBI Taxonomy" id="1294267"/>
    <lineage>
        <taxon>Bacteria</taxon>
        <taxon>Bacillati</taxon>
        <taxon>Bacillota</taxon>
        <taxon>Bacilli</taxon>
        <taxon>Bacillales</taxon>
        <taxon>Paenibacillaceae</taxon>
        <taxon>Cohnella</taxon>
    </lineage>
</organism>
<evidence type="ECO:0000313" key="5">
    <source>
        <dbReference type="Proteomes" id="UP000256869"/>
    </source>
</evidence>
<feature type="domain" description="PNPLA" evidence="3">
    <location>
        <begin position="8"/>
        <end position="209"/>
    </location>
</feature>
<feature type="active site" description="Nucleophile" evidence="2">
    <location>
        <position position="41"/>
    </location>
</feature>
<dbReference type="Gene3D" id="3.40.1090.10">
    <property type="entry name" value="Cytosolic phospholipase A2 catalytic domain"/>
    <property type="match status" value="2"/>
</dbReference>
<dbReference type="CDD" id="cd07207">
    <property type="entry name" value="Pat_ExoU_VipD_like"/>
    <property type="match status" value="1"/>
</dbReference>
<dbReference type="GO" id="GO:0016042">
    <property type="term" value="P:lipid catabolic process"/>
    <property type="evidence" value="ECO:0007669"/>
    <property type="project" value="UniProtKB-UniRule"/>
</dbReference>
<dbReference type="InterPro" id="IPR002641">
    <property type="entry name" value="PNPLA_dom"/>
</dbReference>
<dbReference type="Proteomes" id="UP000256869">
    <property type="component" value="Unassembled WGS sequence"/>
</dbReference>
<dbReference type="SUPFAM" id="SSF52151">
    <property type="entry name" value="FabD/lysophospholipase-like"/>
    <property type="match status" value="1"/>
</dbReference>
<feature type="short sequence motif" description="DGA/G" evidence="2">
    <location>
        <begin position="196"/>
        <end position="198"/>
    </location>
</feature>
<dbReference type="PANTHER" id="PTHR46394:SF1">
    <property type="entry name" value="PNPLA DOMAIN-CONTAINING PROTEIN"/>
    <property type="match status" value="1"/>
</dbReference>
<keyword evidence="5" id="KW-1185">Reference proteome</keyword>
<reference evidence="4 5" key="1">
    <citation type="submission" date="2018-07" db="EMBL/GenBank/DDBJ databases">
        <title>Genomic Encyclopedia of Type Strains, Phase III (KMG-III): the genomes of soil and plant-associated and newly described type strains.</title>
        <authorList>
            <person name="Whitman W."/>
        </authorList>
    </citation>
    <scope>NUCLEOTIDE SEQUENCE [LARGE SCALE GENOMIC DNA]</scope>
    <source>
        <strain evidence="4 5">CECT 8236</strain>
    </source>
</reference>